<dbReference type="InterPro" id="IPR051828">
    <property type="entry name" value="HAD-like_hydrolase_domain"/>
</dbReference>
<dbReference type="InterPro" id="IPR023214">
    <property type="entry name" value="HAD_sf"/>
</dbReference>
<dbReference type="InterPro" id="IPR006439">
    <property type="entry name" value="HAD-SF_hydro_IA"/>
</dbReference>
<dbReference type="PANTHER" id="PTHR46191">
    <property type="match status" value="1"/>
</dbReference>
<dbReference type="EMBL" id="JAIXMP010000045">
    <property type="protein sequence ID" value="KAI9246707.1"/>
    <property type="molecule type" value="Genomic_DNA"/>
</dbReference>
<accession>A0AAD5JNP5</accession>
<dbReference type="SUPFAM" id="SSF56784">
    <property type="entry name" value="HAD-like"/>
    <property type="match status" value="1"/>
</dbReference>
<name>A0AAD5JNP5_9FUNG</name>
<organism evidence="1 2">
    <name type="scientific">Phascolomyces articulosus</name>
    <dbReference type="NCBI Taxonomy" id="60185"/>
    <lineage>
        <taxon>Eukaryota</taxon>
        <taxon>Fungi</taxon>
        <taxon>Fungi incertae sedis</taxon>
        <taxon>Mucoromycota</taxon>
        <taxon>Mucoromycotina</taxon>
        <taxon>Mucoromycetes</taxon>
        <taxon>Mucorales</taxon>
        <taxon>Lichtheimiaceae</taxon>
        <taxon>Phascolomyces</taxon>
    </lineage>
</organism>
<comment type="caution">
    <text evidence="1">The sequence shown here is derived from an EMBL/GenBank/DDBJ whole genome shotgun (WGS) entry which is preliminary data.</text>
</comment>
<dbReference type="GO" id="GO:0016791">
    <property type="term" value="F:phosphatase activity"/>
    <property type="evidence" value="ECO:0007669"/>
    <property type="project" value="UniProtKB-ARBA"/>
</dbReference>
<dbReference type="AlphaFoldDB" id="A0AAD5JNP5"/>
<dbReference type="InterPro" id="IPR036412">
    <property type="entry name" value="HAD-like_sf"/>
</dbReference>
<reference evidence="1" key="1">
    <citation type="journal article" date="2022" name="IScience">
        <title>Evolution of zygomycete secretomes and the origins of terrestrial fungal ecologies.</title>
        <authorList>
            <person name="Chang Y."/>
            <person name="Wang Y."/>
            <person name="Mondo S."/>
            <person name="Ahrendt S."/>
            <person name="Andreopoulos W."/>
            <person name="Barry K."/>
            <person name="Beard J."/>
            <person name="Benny G.L."/>
            <person name="Blankenship S."/>
            <person name="Bonito G."/>
            <person name="Cuomo C."/>
            <person name="Desiro A."/>
            <person name="Gervers K.A."/>
            <person name="Hundley H."/>
            <person name="Kuo A."/>
            <person name="LaButti K."/>
            <person name="Lang B.F."/>
            <person name="Lipzen A."/>
            <person name="O'Donnell K."/>
            <person name="Pangilinan J."/>
            <person name="Reynolds N."/>
            <person name="Sandor L."/>
            <person name="Smith M.E."/>
            <person name="Tsang A."/>
            <person name="Grigoriev I.V."/>
            <person name="Stajich J.E."/>
            <person name="Spatafora J.W."/>
        </authorList>
    </citation>
    <scope>NUCLEOTIDE SEQUENCE</scope>
    <source>
        <strain evidence="1">RSA 2281</strain>
    </source>
</reference>
<keyword evidence="2" id="KW-1185">Reference proteome</keyword>
<dbReference type="Proteomes" id="UP001209540">
    <property type="component" value="Unassembled WGS sequence"/>
</dbReference>
<evidence type="ECO:0000313" key="2">
    <source>
        <dbReference type="Proteomes" id="UP001209540"/>
    </source>
</evidence>
<sequence length="181" mass="21274">MNPRRWWEELVYATFIASGVPKHELDPKFDQLFDSLYMRFTSDLGYSKFHDSIDCLKELQRHNIYTGVISNSDERLTDVLKSLKLTPYLDFVLPSYRAGFEKPDKEIFDQALRLVGTPIKPEEALHVGDDINTDYRGTFYDRDTKPLSDSFKNNNPIYRGTTGWMERHITRTKYLIFISFV</sequence>
<dbReference type="Gene3D" id="1.10.150.720">
    <property type="entry name" value="Haloacid dehalogenase-like hydrolase"/>
    <property type="match status" value="1"/>
</dbReference>
<gene>
    <name evidence="1" type="ORF">BDA99DRAFT_447139</name>
</gene>
<dbReference type="NCBIfam" id="TIGR01549">
    <property type="entry name" value="HAD-SF-IA-v1"/>
    <property type="match status" value="1"/>
</dbReference>
<proteinExistence type="predicted"/>
<evidence type="ECO:0000313" key="1">
    <source>
        <dbReference type="EMBL" id="KAI9246707.1"/>
    </source>
</evidence>
<dbReference type="Pfam" id="PF00702">
    <property type="entry name" value="Hydrolase"/>
    <property type="match status" value="1"/>
</dbReference>
<reference evidence="1" key="2">
    <citation type="submission" date="2023-02" db="EMBL/GenBank/DDBJ databases">
        <authorList>
            <consortium name="DOE Joint Genome Institute"/>
            <person name="Mondo S.J."/>
            <person name="Chang Y."/>
            <person name="Wang Y."/>
            <person name="Ahrendt S."/>
            <person name="Andreopoulos W."/>
            <person name="Barry K."/>
            <person name="Beard J."/>
            <person name="Benny G.L."/>
            <person name="Blankenship S."/>
            <person name="Bonito G."/>
            <person name="Cuomo C."/>
            <person name="Desiro A."/>
            <person name="Gervers K.A."/>
            <person name="Hundley H."/>
            <person name="Kuo A."/>
            <person name="LaButti K."/>
            <person name="Lang B.F."/>
            <person name="Lipzen A."/>
            <person name="O'Donnell K."/>
            <person name="Pangilinan J."/>
            <person name="Reynolds N."/>
            <person name="Sandor L."/>
            <person name="Smith M.W."/>
            <person name="Tsang A."/>
            <person name="Grigoriev I.V."/>
            <person name="Stajich J.E."/>
            <person name="Spatafora J.W."/>
        </authorList>
    </citation>
    <scope>NUCLEOTIDE SEQUENCE</scope>
    <source>
        <strain evidence="1">RSA 2281</strain>
    </source>
</reference>
<dbReference type="InterPro" id="IPR044924">
    <property type="entry name" value="HAD-SF_hydro_IA_REG-2-like_cap"/>
</dbReference>
<dbReference type="Gene3D" id="3.40.50.1000">
    <property type="entry name" value="HAD superfamily/HAD-like"/>
    <property type="match status" value="1"/>
</dbReference>
<dbReference type="GO" id="GO:0005634">
    <property type="term" value="C:nucleus"/>
    <property type="evidence" value="ECO:0007669"/>
    <property type="project" value="TreeGrafter"/>
</dbReference>
<protein>
    <submittedName>
        <fullName evidence="1">HAD-like domain-containing protein</fullName>
    </submittedName>
</protein>
<dbReference type="PANTHER" id="PTHR46191:SF2">
    <property type="entry name" value="HALOACID DEHALOGENASE-LIKE HYDROLASE DOMAIN-CONTAINING PROTEIN 3"/>
    <property type="match status" value="1"/>
</dbReference>